<keyword evidence="1" id="KW-1133">Transmembrane helix</keyword>
<accession>A0A1A9VTT5</accession>
<dbReference type="AlphaFoldDB" id="A0A1A9VTT5"/>
<sequence length="155" mass="17504">MDMKLLLKNNKNTSPQTHNKAGVKTVMLALCMCLCVPWYLGNCKDFRITPQGFAYLVNFVGNQNVYILHALDISAWEENSSAEIPNNYTILATMNVCWTFCCVRIADVTAVENNQIGLLPIKRTLATTENALRKDSIKFNNVLDVFELQKITLDI</sequence>
<dbReference type="Proteomes" id="UP000078200">
    <property type="component" value="Unassembled WGS sequence"/>
</dbReference>
<organism evidence="2 3">
    <name type="scientific">Glossina austeni</name>
    <name type="common">Savannah tsetse fly</name>
    <dbReference type="NCBI Taxonomy" id="7395"/>
    <lineage>
        <taxon>Eukaryota</taxon>
        <taxon>Metazoa</taxon>
        <taxon>Ecdysozoa</taxon>
        <taxon>Arthropoda</taxon>
        <taxon>Hexapoda</taxon>
        <taxon>Insecta</taxon>
        <taxon>Pterygota</taxon>
        <taxon>Neoptera</taxon>
        <taxon>Endopterygota</taxon>
        <taxon>Diptera</taxon>
        <taxon>Brachycera</taxon>
        <taxon>Muscomorpha</taxon>
        <taxon>Hippoboscoidea</taxon>
        <taxon>Glossinidae</taxon>
        <taxon>Glossina</taxon>
    </lineage>
</organism>
<protein>
    <submittedName>
        <fullName evidence="2">Uncharacterized protein</fullName>
    </submittedName>
</protein>
<proteinExistence type="predicted"/>
<dbReference type="EnsemblMetazoa" id="GAUT047364-RA">
    <property type="protein sequence ID" value="GAUT047364-PA"/>
    <property type="gene ID" value="GAUT047364"/>
</dbReference>
<name>A0A1A9VTT5_GLOAU</name>
<keyword evidence="3" id="KW-1185">Reference proteome</keyword>
<evidence type="ECO:0000313" key="3">
    <source>
        <dbReference type="Proteomes" id="UP000078200"/>
    </source>
</evidence>
<evidence type="ECO:0000313" key="2">
    <source>
        <dbReference type="EnsemblMetazoa" id="GAUT047364-PA"/>
    </source>
</evidence>
<keyword evidence="1" id="KW-0812">Transmembrane</keyword>
<dbReference type="VEuPathDB" id="VectorBase:GAUT047364"/>
<reference evidence="2" key="1">
    <citation type="submission" date="2020-05" db="UniProtKB">
        <authorList>
            <consortium name="EnsemblMetazoa"/>
        </authorList>
    </citation>
    <scope>IDENTIFICATION</scope>
    <source>
        <strain evidence="2">TTRI</strain>
    </source>
</reference>
<evidence type="ECO:0000256" key="1">
    <source>
        <dbReference type="SAM" id="Phobius"/>
    </source>
</evidence>
<keyword evidence="1" id="KW-0472">Membrane</keyword>
<feature type="transmembrane region" description="Helical" evidence="1">
    <location>
        <begin position="21"/>
        <end position="40"/>
    </location>
</feature>